<dbReference type="Proteomes" id="UP001165583">
    <property type="component" value="Unassembled WGS sequence"/>
</dbReference>
<comment type="caution">
    <text evidence="2">The sequence shown here is derived from an EMBL/GenBank/DDBJ whole genome shotgun (WGS) entry which is preliminary data.</text>
</comment>
<sequence>MTEPSNGRLAVIRSRCRVLAMRWLTRRLQAPMPPPDSACLARMEEALKRMPDLTREVFMMHRFDDLPYRRIAVRVGISIDEVEVHMATAIKLLGRAARGESL</sequence>
<dbReference type="InterPro" id="IPR013324">
    <property type="entry name" value="RNA_pol_sigma_r3/r4-like"/>
</dbReference>
<evidence type="ECO:0000313" key="2">
    <source>
        <dbReference type="EMBL" id="MCT2399609.1"/>
    </source>
</evidence>
<dbReference type="EMBL" id="JANZXA010000004">
    <property type="protein sequence ID" value="MCT2399609.1"/>
    <property type="molecule type" value="Genomic_DNA"/>
</dbReference>
<evidence type="ECO:0000259" key="1">
    <source>
        <dbReference type="Pfam" id="PF08281"/>
    </source>
</evidence>
<dbReference type="RefSeq" id="WP_260045703.1">
    <property type="nucleotide sequence ID" value="NZ_JANZXA010000004.1"/>
</dbReference>
<accession>A0ABT2I475</accession>
<dbReference type="InterPro" id="IPR013249">
    <property type="entry name" value="RNA_pol_sigma70_r4_t2"/>
</dbReference>
<keyword evidence="3" id="KW-1185">Reference proteome</keyword>
<dbReference type="InterPro" id="IPR036388">
    <property type="entry name" value="WH-like_DNA-bd_sf"/>
</dbReference>
<name>A0ABT2I475_9SPHN</name>
<gene>
    <name evidence="2" type="ORF">NZK81_08605</name>
</gene>
<organism evidence="2 3">
    <name type="scientific">Novosphingobium mangrovi</name>
    <name type="common">ex Huang et al. 2023</name>
    <dbReference type="NCBI Taxonomy" id="2976432"/>
    <lineage>
        <taxon>Bacteria</taxon>
        <taxon>Pseudomonadati</taxon>
        <taxon>Pseudomonadota</taxon>
        <taxon>Alphaproteobacteria</taxon>
        <taxon>Sphingomonadales</taxon>
        <taxon>Sphingomonadaceae</taxon>
        <taxon>Novosphingobium</taxon>
    </lineage>
</organism>
<dbReference type="Gene3D" id="1.10.10.10">
    <property type="entry name" value="Winged helix-like DNA-binding domain superfamily/Winged helix DNA-binding domain"/>
    <property type="match status" value="1"/>
</dbReference>
<evidence type="ECO:0000313" key="3">
    <source>
        <dbReference type="Proteomes" id="UP001165583"/>
    </source>
</evidence>
<dbReference type="Pfam" id="PF08281">
    <property type="entry name" value="Sigma70_r4_2"/>
    <property type="match status" value="1"/>
</dbReference>
<feature type="domain" description="RNA polymerase sigma factor 70 region 4 type 2" evidence="1">
    <location>
        <begin position="42"/>
        <end position="92"/>
    </location>
</feature>
<protein>
    <recommendedName>
        <fullName evidence="1">RNA polymerase sigma factor 70 region 4 type 2 domain-containing protein</fullName>
    </recommendedName>
</protein>
<reference evidence="2" key="1">
    <citation type="submission" date="2022-09" db="EMBL/GenBank/DDBJ databases">
        <title>Novosphingobium sp. Nov., a polycyclic aromatic hydrocarbon-degrading bacterium isolated form mangrove sediments in HongKong.</title>
        <authorList>
            <person name="Hu Z."/>
        </authorList>
    </citation>
    <scope>NUCLEOTIDE SEQUENCE</scope>
    <source>
        <strain evidence="2">HK4-1</strain>
    </source>
</reference>
<dbReference type="SUPFAM" id="SSF88659">
    <property type="entry name" value="Sigma3 and sigma4 domains of RNA polymerase sigma factors"/>
    <property type="match status" value="1"/>
</dbReference>
<proteinExistence type="predicted"/>